<dbReference type="Pfam" id="PF01095">
    <property type="entry name" value="Pectinesterase"/>
    <property type="match status" value="1"/>
</dbReference>
<evidence type="ECO:0000256" key="14">
    <source>
        <dbReference type="ARBA" id="ARBA00023316"/>
    </source>
</evidence>
<dbReference type="Gramene" id="Manes.02G142800.1.v8.1">
    <property type="protein sequence ID" value="Manes.02G142800.1.v8.1.CDS"/>
    <property type="gene ID" value="Manes.02G142800.v8.1"/>
</dbReference>
<keyword evidence="9 18" id="KW-0378">Hydrolase</keyword>
<dbReference type="FunFam" id="1.20.140.40:FF:000012">
    <property type="entry name" value="Pectinesterase"/>
    <property type="match status" value="1"/>
</dbReference>
<dbReference type="GO" id="GO:0030599">
    <property type="term" value="F:pectinesterase activity"/>
    <property type="evidence" value="ECO:0000318"/>
    <property type="project" value="GO_Central"/>
</dbReference>
<dbReference type="UniPathway" id="UPA00545">
    <property type="reaction ID" value="UER00823"/>
</dbReference>
<comment type="similarity">
    <text evidence="4">In the N-terminal section; belongs to the PMEI family.</text>
</comment>
<keyword evidence="14" id="KW-0961">Cell wall biogenesis/degradation</keyword>
<evidence type="ECO:0000256" key="7">
    <source>
        <dbReference type="ARBA" id="ARBA00022512"/>
    </source>
</evidence>
<dbReference type="Proteomes" id="UP000091857">
    <property type="component" value="Chromosome 2"/>
</dbReference>
<gene>
    <name evidence="22" type="ORF">MANES_02G142800v8</name>
</gene>
<dbReference type="InterPro" id="IPR035513">
    <property type="entry name" value="Invertase/methylesterase_inhib"/>
</dbReference>
<evidence type="ECO:0000256" key="4">
    <source>
        <dbReference type="ARBA" id="ARBA00006027"/>
    </source>
</evidence>
<dbReference type="AlphaFoldDB" id="A0A2C9WFA8"/>
<evidence type="ECO:0000256" key="12">
    <source>
        <dbReference type="ARBA" id="ARBA00023136"/>
    </source>
</evidence>
<keyword evidence="8 20" id="KW-0812">Transmembrane</keyword>
<proteinExistence type="inferred from homology"/>
<comment type="function">
    <text evidence="16">Acts in the modification of cell walls via demethylesterification of cell wall pectin.</text>
</comment>
<dbReference type="InterPro" id="IPR006501">
    <property type="entry name" value="Pectinesterase_inhib_dom"/>
</dbReference>
<evidence type="ECO:0000256" key="9">
    <source>
        <dbReference type="ARBA" id="ARBA00022801"/>
    </source>
</evidence>
<evidence type="ECO:0000313" key="22">
    <source>
        <dbReference type="EMBL" id="OAY58013.1"/>
    </source>
</evidence>
<evidence type="ECO:0000256" key="8">
    <source>
        <dbReference type="ARBA" id="ARBA00022692"/>
    </source>
</evidence>
<dbReference type="InterPro" id="IPR011050">
    <property type="entry name" value="Pectin_lyase_fold/virulence"/>
</dbReference>
<feature type="active site" evidence="17">
    <location>
        <position position="442"/>
    </location>
</feature>
<comment type="similarity">
    <text evidence="5">In the C-terminal section; belongs to the pectinesterase family.</text>
</comment>
<evidence type="ECO:0000256" key="1">
    <source>
        <dbReference type="ARBA" id="ARBA00004167"/>
    </source>
</evidence>
<dbReference type="SMART" id="SM00856">
    <property type="entry name" value="PMEI"/>
    <property type="match status" value="1"/>
</dbReference>
<organism evidence="22 23">
    <name type="scientific">Manihot esculenta</name>
    <name type="common">Cassava</name>
    <name type="synonym">Jatropha manihot</name>
    <dbReference type="NCBI Taxonomy" id="3983"/>
    <lineage>
        <taxon>Eukaryota</taxon>
        <taxon>Viridiplantae</taxon>
        <taxon>Streptophyta</taxon>
        <taxon>Embryophyta</taxon>
        <taxon>Tracheophyta</taxon>
        <taxon>Spermatophyta</taxon>
        <taxon>Magnoliopsida</taxon>
        <taxon>eudicotyledons</taxon>
        <taxon>Gunneridae</taxon>
        <taxon>Pentapetalae</taxon>
        <taxon>rosids</taxon>
        <taxon>fabids</taxon>
        <taxon>Malpighiales</taxon>
        <taxon>Euphorbiaceae</taxon>
        <taxon>Crotonoideae</taxon>
        <taxon>Manihoteae</taxon>
        <taxon>Manihot</taxon>
    </lineage>
</organism>
<evidence type="ECO:0000256" key="18">
    <source>
        <dbReference type="RuleBase" id="RU000589"/>
    </source>
</evidence>
<feature type="region of interest" description="Disordered" evidence="19">
    <location>
        <begin position="1"/>
        <end position="33"/>
    </location>
</feature>
<protein>
    <recommendedName>
        <fullName evidence="6 18">Pectinesterase</fullName>
        <ecNumber evidence="6 18">3.1.1.11</ecNumber>
    </recommendedName>
</protein>
<dbReference type="OMA" id="IHACRVV"/>
<comment type="pathway">
    <text evidence="3 18">Glycan metabolism; pectin degradation; 2-dehydro-3-deoxy-D-gluconate from pectin: step 1/5.</text>
</comment>
<dbReference type="CDD" id="cd15798">
    <property type="entry name" value="PMEI-like_3"/>
    <property type="match status" value="1"/>
</dbReference>
<evidence type="ECO:0000313" key="23">
    <source>
        <dbReference type="Proteomes" id="UP000091857"/>
    </source>
</evidence>
<evidence type="ECO:0000256" key="20">
    <source>
        <dbReference type="SAM" id="Phobius"/>
    </source>
</evidence>
<dbReference type="GO" id="GO:0042545">
    <property type="term" value="P:cell wall modification"/>
    <property type="evidence" value="ECO:0007669"/>
    <property type="project" value="UniProtKB-UniRule"/>
</dbReference>
<dbReference type="PROSITE" id="PS00503">
    <property type="entry name" value="PECTINESTERASE_2"/>
    <property type="match status" value="1"/>
</dbReference>
<keyword evidence="13" id="KW-1015">Disulfide bond</keyword>
<dbReference type="Gene3D" id="1.20.140.40">
    <property type="entry name" value="Invertase/pectin methylesterase inhibitor family protein"/>
    <property type="match status" value="1"/>
</dbReference>
<dbReference type="Gene3D" id="2.160.20.10">
    <property type="entry name" value="Single-stranded right-handed beta-helix, Pectin lyase-like"/>
    <property type="match status" value="1"/>
</dbReference>
<dbReference type="SUPFAM" id="SSF101148">
    <property type="entry name" value="Plant invertase/pectin methylesterase inhibitor"/>
    <property type="match status" value="1"/>
</dbReference>
<comment type="caution">
    <text evidence="22">The sequence shown here is derived from an EMBL/GenBank/DDBJ whole genome shotgun (WGS) entry which is preliminary data.</text>
</comment>
<evidence type="ECO:0000256" key="2">
    <source>
        <dbReference type="ARBA" id="ARBA00004191"/>
    </source>
</evidence>
<evidence type="ECO:0000256" key="15">
    <source>
        <dbReference type="ARBA" id="ARBA00047928"/>
    </source>
</evidence>
<dbReference type="InterPro" id="IPR033131">
    <property type="entry name" value="Pectinesterase_Asp_AS"/>
</dbReference>
<dbReference type="FunFam" id="2.160.20.10:FF:000001">
    <property type="entry name" value="Pectinesterase"/>
    <property type="match status" value="1"/>
</dbReference>
<evidence type="ECO:0000256" key="13">
    <source>
        <dbReference type="ARBA" id="ARBA00023157"/>
    </source>
</evidence>
<name>A0A2C9WFA8_MANES</name>
<accession>A0A2C9WFA8</accession>
<keyword evidence="10 20" id="KW-1133">Transmembrane helix</keyword>
<keyword evidence="23" id="KW-1185">Reference proteome</keyword>
<dbReference type="EMBL" id="CM004388">
    <property type="protein sequence ID" value="OAY58013.1"/>
    <property type="molecule type" value="Genomic_DNA"/>
</dbReference>
<dbReference type="NCBIfam" id="TIGR01614">
    <property type="entry name" value="PME_inhib"/>
    <property type="match status" value="1"/>
</dbReference>
<evidence type="ECO:0000256" key="6">
    <source>
        <dbReference type="ARBA" id="ARBA00013229"/>
    </source>
</evidence>
<evidence type="ECO:0000256" key="11">
    <source>
        <dbReference type="ARBA" id="ARBA00023085"/>
    </source>
</evidence>
<keyword evidence="11 18" id="KW-0063">Aspartyl esterase</keyword>
<dbReference type="SUPFAM" id="SSF51126">
    <property type="entry name" value="Pectin lyase-like"/>
    <property type="match status" value="1"/>
</dbReference>
<dbReference type="GO" id="GO:0045490">
    <property type="term" value="P:pectin catabolic process"/>
    <property type="evidence" value="ECO:0007669"/>
    <property type="project" value="UniProtKB-UniRule"/>
</dbReference>
<dbReference type="STRING" id="3983.A0A2C9WFA8"/>
<dbReference type="GO" id="GO:0016020">
    <property type="term" value="C:membrane"/>
    <property type="evidence" value="ECO:0007669"/>
    <property type="project" value="UniProtKB-SubCell"/>
</dbReference>
<dbReference type="PANTHER" id="PTHR31707">
    <property type="entry name" value="PECTINESTERASE"/>
    <property type="match status" value="1"/>
</dbReference>
<dbReference type="Pfam" id="PF04043">
    <property type="entry name" value="PMEI"/>
    <property type="match status" value="1"/>
</dbReference>
<evidence type="ECO:0000256" key="16">
    <source>
        <dbReference type="ARBA" id="ARBA00057335"/>
    </source>
</evidence>
<dbReference type="OrthoDB" id="2019149at2759"/>
<reference evidence="23" key="1">
    <citation type="journal article" date="2016" name="Nat. Biotechnol.">
        <title>Sequencing wild and cultivated cassava and related species reveals extensive interspecific hybridization and genetic diversity.</title>
        <authorList>
            <person name="Bredeson J.V."/>
            <person name="Lyons J.B."/>
            <person name="Prochnik S.E."/>
            <person name="Wu G.A."/>
            <person name="Ha C.M."/>
            <person name="Edsinger-Gonzales E."/>
            <person name="Grimwood J."/>
            <person name="Schmutz J."/>
            <person name="Rabbi I.Y."/>
            <person name="Egesi C."/>
            <person name="Nauluvula P."/>
            <person name="Lebot V."/>
            <person name="Ndunguru J."/>
            <person name="Mkamilo G."/>
            <person name="Bart R.S."/>
            <person name="Setter T.L."/>
            <person name="Gleadow R.M."/>
            <person name="Kulakow P."/>
            <person name="Ferguson M.E."/>
            <person name="Rounsley S."/>
            <person name="Rokhsar D.S."/>
        </authorList>
    </citation>
    <scope>NUCLEOTIDE SEQUENCE [LARGE SCALE GENOMIC DNA]</scope>
    <source>
        <strain evidence="23">cv. AM560-2</strain>
    </source>
</reference>
<comment type="catalytic activity">
    <reaction evidence="15 18">
        <text>[(1-&gt;4)-alpha-D-galacturonosyl methyl ester](n) + n H2O = [(1-&gt;4)-alpha-D-galacturonosyl](n) + n methanol + n H(+)</text>
        <dbReference type="Rhea" id="RHEA:22380"/>
        <dbReference type="Rhea" id="RHEA-COMP:14570"/>
        <dbReference type="Rhea" id="RHEA-COMP:14573"/>
        <dbReference type="ChEBI" id="CHEBI:15377"/>
        <dbReference type="ChEBI" id="CHEBI:15378"/>
        <dbReference type="ChEBI" id="CHEBI:17790"/>
        <dbReference type="ChEBI" id="CHEBI:140522"/>
        <dbReference type="ChEBI" id="CHEBI:140523"/>
        <dbReference type="EC" id="3.1.1.11"/>
    </reaction>
</comment>
<feature type="compositionally biased region" description="Polar residues" evidence="19">
    <location>
        <begin position="15"/>
        <end position="32"/>
    </location>
</feature>
<keyword evidence="7" id="KW-0134">Cell wall</keyword>
<evidence type="ECO:0000256" key="3">
    <source>
        <dbReference type="ARBA" id="ARBA00005184"/>
    </source>
</evidence>
<feature type="transmembrane region" description="Helical" evidence="20">
    <location>
        <begin position="39"/>
        <end position="63"/>
    </location>
</feature>
<keyword evidence="12 20" id="KW-0472">Membrane</keyword>
<dbReference type="GO" id="GO:0046910">
    <property type="term" value="F:pectinesterase inhibitor activity"/>
    <property type="evidence" value="ECO:0000318"/>
    <property type="project" value="GO_Central"/>
</dbReference>
<evidence type="ECO:0000256" key="19">
    <source>
        <dbReference type="SAM" id="MobiDB-lite"/>
    </source>
</evidence>
<evidence type="ECO:0000256" key="10">
    <source>
        <dbReference type="ARBA" id="ARBA00022989"/>
    </source>
</evidence>
<comment type="subcellular location">
    <subcellularLocation>
        <location evidence="1">Membrane</location>
        <topology evidence="1">Single-pass membrane protein</topology>
    </subcellularLocation>
    <subcellularLocation>
        <location evidence="2">Secreted</location>
        <location evidence="2">Cell wall</location>
    </subcellularLocation>
</comment>
<feature type="domain" description="Pectinesterase inhibitor" evidence="21">
    <location>
        <begin position="78"/>
        <end position="237"/>
    </location>
</feature>
<evidence type="ECO:0000256" key="5">
    <source>
        <dbReference type="ARBA" id="ARBA00007786"/>
    </source>
</evidence>
<dbReference type="InterPro" id="IPR000070">
    <property type="entry name" value="Pectinesterase_cat"/>
</dbReference>
<evidence type="ECO:0000256" key="17">
    <source>
        <dbReference type="PROSITE-ProRule" id="PRU10040"/>
    </source>
</evidence>
<dbReference type="EC" id="3.1.1.11" evidence="6 18"/>
<dbReference type="InterPro" id="IPR012334">
    <property type="entry name" value="Pectin_lyas_fold"/>
</dbReference>
<evidence type="ECO:0000259" key="21">
    <source>
        <dbReference type="SMART" id="SM00856"/>
    </source>
</evidence>
<keyword evidence="7" id="KW-0964">Secreted</keyword>
<sequence>MKPLNYGRLGPSEPGGSSRSLDQSQFTNSHPSPSRKRKVILLSLLSAALIIASAVSATLLIGLRTRASDHSTPVVARKPTKAISKTCSKTRFPTLCVNSLLDFPGSTTASEKDLVHISFNMTLQHFTKALYLSSGISYLQMDTRVRSAYDDCLELLDDSVDALSRSLSIVAPSMDGNPAGQVQSIGSTEDVVTWLSAALTNHDTCTEGFTDLNGAVKDQMSDKLKDLSELVSNCLAIFSGTDSDDFSGVPIQNRRRLMDAEISKENADDLPSWLGRNERRLLNVPVSAIQADIIVSNDGNGTYKTIAEAIKKAPEYSNRRTIIYVRAGRYEENNLKVGRKKRNLMFIGDGKGKTVISGSKSIFDNVTTFHTASFAATGAGFIARDMTFENWAGPAKHQAVALRVGADHAVVYRCNIIGYQDTLYVHSNRQFFRECDIYGTVDFIFGNAAVVFQNCSIHARKPMAFQKNTITAQNRKDPNQNTGISIHACRLYATPELEAAKASFPTYLGRPWKLYSRTVYMLTYMGDHIHPRGWLEWNATFALDTLYYGEYMNYGPGGAVGQRVKWPGYRVITSTVEASKFTVAQFIYGSSWLPSTGVAFLAGLSV</sequence>